<evidence type="ECO:0000313" key="6">
    <source>
        <dbReference type="Proteomes" id="UP000574967"/>
    </source>
</evidence>
<evidence type="ECO:0000313" key="5">
    <source>
        <dbReference type="EMBL" id="NWV98089.1"/>
    </source>
</evidence>
<name>A0A7K6JCJ9_9CORV</name>
<dbReference type="InterPro" id="IPR055251">
    <property type="entry name" value="SOS1_NGEF_PH"/>
</dbReference>
<feature type="region of interest" description="Disordered" evidence="2">
    <location>
        <begin position="392"/>
        <end position="415"/>
    </location>
</feature>
<sequence>GTGTEAWAEGLHNANNNASPGGWPGARSGHPLAAFGGPGAKPSYLDRVVQEIVESERTYARDLRSIVEGYLGKIIDAEEPVLRPEQVSALFGNIEDIYELSSTLLQNLESCANDPVAVAVCFVTRSQEFAIYTQYCNNYPSSVAALTECMRSKVQARFLRECQERLRHALPLGAYLLKPVQRILKYHLLLQEIARHFEHKAGDDYELVLEAIDTMTCVAWYINDMKRKHEHAIRQQEIQSLLLGWKGPDLTSYGELVLEGTFRAQRVRHDRALFLFDKALLITKRRGDHYVYKSHIPCSSLMLIESTRDSLCFSLAHYKHGKQQHSLQAKSVEEKRVWTHHIKRLILENHHATIPQKAKEAILEMDLFYPPRLPRCSPERLKKSWSCQPLGDAATEPLQGRRQSEPTKHNLWHLSEQEPGQQLRAWWQRKRRRRKRRLWARTARRSCRGPGICFWSPRRSSTHAPNSSAGEHPKALGAPKSPSLVGTLALPSGDREPERAAEDLQVLSSEEEEEEEEEEEGEGTASILPPSVLDQASVIAERFG</sequence>
<dbReference type="SUPFAM" id="SSF48065">
    <property type="entry name" value="DBL homology domain (DH-domain)"/>
    <property type="match status" value="1"/>
</dbReference>
<dbReference type="Pfam" id="PF00621">
    <property type="entry name" value="RhoGEF"/>
    <property type="match status" value="1"/>
</dbReference>
<dbReference type="FunFam" id="1.20.900.10:FF:000019">
    <property type="entry name" value="Pleckstrin homology domain-containing family G member 1"/>
    <property type="match status" value="1"/>
</dbReference>
<dbReference type="CDD" id="cd00160">
    <property type="entry name" value="RhoGEF"/>
    <property type="match status" value="1"/>
</dbReference>
<accession>A0A7K6JCJ9</accession>
<proteinExistence type="predicted"/>
<feature type="non-terminal residue" evidence="5">
    <location>
        <position position="544"/>
    </location>
</feature>
<dbReference type="PANTHER" id="PTHR45924">
    <property type="entry name" value="FI17866P1"/>
    <property type="match status" value="1"/>
</dbReference>
<dbReference type="InterPro" id="IPR035899">
    <property type="entry name" value="DBL_dom_sf"/>
</dbReference>
<keyword evidence="6" id="KW-1185">Reference proteome</keyword>
<dbReference type="InterPro" id="IPR043324">
    <property type="entry name" value="PH_PLEKHG1_G2_G3"/>
</dbReference>
<dbReference type="InterPro" id="IPR001849">
    <property type="entry name" value="PH_domain"/>
</dbReference>
<feature type="region of interest" description="Disordered" evidence="2">
    <location>
        <begin position="456"/>
        <end position="533"/>
    </location>
</feature>
<comment type="caution">
    <text evidence="5">The sequence shown here is derived from an EMBL/GenBank/DDBJ whole genome shotgun (WGS) entry which is preliminary data.</text>
</comment>
<feature type="region of interest" description="Disordered" evidence="2">
    <location>
        <begin position="1"/>
        <end position="25"/>
    </location>
</feature>
<reference evidence="5 6" key="1">
    <citation type="submission" date="2019-09" db="EMBL/GenBank/DDBJ databases">
        <title>Bird 10,000 Genomes (B10K) Project - Family phase.</title>
        <authorList>
            <person name="Zhang G."/>
        </authorList>
    </citation>
    <scope>NUCLEOTIDE SEQUENCE [LARGE SCALE GENOMIC DNA]</scope>
    <source>
        <strain evidence="5">B10K-DU-029-43</strain>
        <tissue evidence="5">Heart</tissue>
    </source>
</reference>
<dbReference type="PROSITE" id="PS50003">
    <property type="entry name" value="PH_DOMAIN"/>
    <property type="match status" value="1"/>
</dbReference>
<dbReference type="InterPro" id="IPR000219">
    <property type="entry name" value="DH_dom"/>
</dbReference>
<dbReference type="Proteomes" id="UP000574967">
    <property type="component" value="Unassembled WGS sequence"/>
</dbReference>
<evidence type="ECO:0000256" key="2">
    <source>
        <dbReference type="SAM" id="MobiDB-lite"/>
    </source>
</evidence>
<dbReference type="EMBL" id="VZRQ01009019">
    <property type="protein sequence ID" value="NWV98089.1"/>
    <property type="molecule type" value="Genomic_DNA"/>
</dbReference>
<organism evidence="5 6">
    <name type="scientific">Machaerirhynchus nigripectus</name>
    <dbReference type="NCBI Taxonomy" id="1160894"/>
    <lineage>
        <taxon>Eukaryota</taxon>
        <taxon>Metazoa</taxon>
        <taxon>Chordata</taxon>
        <taxon>Craniata</taxon>
        <taxon>Vertebrata</taxon>
        <taxon>Euteleostomi</taxon>
        <taxon>Archelosauria</taxon>
        <taxon>Archosauria</taxon>
        <taxon>Dinosauria</taxon>
        <taxon>Saurischia</taxon>
        <taxon>Theropoda</taxon>
        <taxon>Coelurosauria</taxon>
        <taxon>Aves</taxon>
        <taxon>Neognathae</taxon>
        <taxon>Neoaves</taxon>
        <taxon>Telluraves</taxon>
        <taxon>Australaves</taxon>
        <taxon>Passeriformes</taxon>
        <taxon>Corvoidea</taxon>
        <taxon>Dicruridae</taxon>
        <taxon>Machaerirhynchus</taxon>
    </lineage>
</organism>
<dbReference type="GO" id="GO:0031267">
    <property type="term" value="F:small GTPase binding"/>
    <property type="evidence" value="ECO:0007669"/>
    <property type="project" value="TreeGrafter"/>
</dbReference>
<protein>
    <submittedName>
        <fullName evidence="5">PKHG3 protein</fullName>
    </submittedName>
</protein>
<dbReference type="InterPro" id="IPR011993">
    <property type="entry name" value="PH-like_dom_sf"/>
</dbReference>
<evidence type="ECO:0000259" key="3">
    <source>
        <dbReference type="PROSITE" id="PS50003"/>
    </source>
</evidence>
<dbReference type="PROSITE" id="PS50010">
    <property type="entry name" value="DH_2"/>
    <property type="match status" value="1"/>
</dbReference>
<evidence type="ECO:0000259" key="4">
    <source>
        <dbReference type="PROSITE" id="PS50010"/>
    </source>
</evidence>
<evidence type="ECO:0000256" key="1">
    <source>
        <dbReference type="ARBA" id="ARBA00022553"/>
    </source>
</evidence>
<feature type="compositionally biased region" description="Acidic residues" evidence="2">
    <location>
        <begin position="509"/>
        <end position="522"/>
    </location>
</feature>
<dbReference type="AlphaFoldDB" id="A0A7K6JCJ9"/>
<feature type="compositionally biased region" description="Polar residues" evidence="2">
    <location>
        <begin position="458"/>
        <end position="469"/>
    </location>
</feature>
<dbReference type="SUPFAM" id="SSF50729">
    <property type="entry name" value="PH domain-like"/>
    <property type="match status" value="1"/>
</dbReference>
<dbReference type="Gene3D" id="1.20.900.10">
    <property type="entry name" value="Dbl homology (DH) domain"/>
    <property type="match status" value="1"/>
</dbReference>
<dbReference type="CDD" id="cd13243">
    <property type="entry name" value="PH_PLEKHG1_G2_G3"/>
    <property type="match status" value="1"/>
</dbReference>
<feature type="non-terminal residue" evidence="5">
    <location>
        <position position="1"/>
    </location>
</feature>
<feature type="domain" description="DH" evidence="4">
    <location>
        <begin position="44"/>
        <end position="225"/>
    </location>
</feature>
<dbReference type="SMART" id="SM00233">
    <property type="entry name" value="PH"/>
    <property type="match status" value="1"/>
</dbReference>
<feature type="compositionally biased region" description="Basic and acidic residues" evidence="2">
    <location>
        <begin position="493"/>
        <end position="502"/>
    </location>
</feature>
<dbReference type="GO" id="GO:0005085">
    <property type="term" value="F:guanyl-nucleotide exchange factor activity"/>
    <property type="evidence" value="ECO:0007669"/>
    <property type="project" value="InterPro"/>
</dbReference>
<dbReference type="PANTHER" id="PTHR45924:SF4">
    <property type="entry name" value="PLECKSTRIN HOMOLOGY DOMAIN-CONTAINING FAMILY G MEMBER 3"/>
    <property type="match status" value="1"/>
</dbReference>
<dbReference type="Pfam" id="PF22697">
    <property type="entry name" value="SOS1_NGEF_PH"/>
    <property type="match status" value="1"/>
</dbReference>
<keyword evidence="1" id="KW-0597">Phosphoprotein</keyword>
<dbReference type="GO" id="GO:0005829">
    <property type="term" value="C:cytosol"/>
    <property type="evidence" value="ECO:0007669"/>
    <property type="project" value="UniProtKB-ARBA"/>
</dbReference>
<dbReference type="Gene3D" id="2.30.29.30">
    <property type="entry name" value="Pleckstrin-homology domain (PH domain)/Phosphotyrosine-binding domain (PTB)"/>
    <property type="match status" value="1"/>
</dbReference>
<dbReference type="SMART" id="SM00325">
    <property type="entry name" value="RhoGEF"/>
    <property type="match status" value="1"/>
</dbReference>
<gene>
    <name evidence="5" type="primary">Plekhg3</name>
    <name evidence="5" type="ORF">MACNIG_R08108</name>
</gene>
<feature type="domain" description="PH" evidence="3">
    <location>
        <begin position="249"/>
        <end position="347"/>
    </location>
</feature>
<dbReference type="GO" id="GO:2000114">
    <property type="term" value="P:regulation of establishment of cell polarity"/>
    <property type="evidence" value="ECO:0007669"/>
    <property type="project" value="TreeGrafter"/>
</dbReference>